<evidence type="ECO:0000256" key="5">
    <source>
        <dbReference type="ARBA" id="ARBA00023004"/>
    </source>
</evidence>
<dbReference type="InterPro" id="IPR009051">
    <property type="entry name" value="Helical_ferredxn"/>
</dbReference>
<protein>
    <submittedName>
        <fullName evidence="9">Cytochrome c oxidase accessory protein CcoG</fullName>
    </submittedName>
</protein>
<accession>A0A1A9EZE2</accession>
<evidence type="ECO:0000256" key="7">
    <source>
        <dbReference type="SAM" id="Phobius"/>
    </source>
</evidence>
<dbReference type="AlphaFoldDB" id="A0A1A9EZE2"/>
<reference evidence="9 10" key="2">
    <citation type="journal article" date="2018" name="Int. J. Syst. Evol. Microbiol.">
        <title>Marinobacterium aestuarii sp. nov., a benzene-degrading marine bacterium isolated from estuary sediment.</title>
        <authorList>
            <person name="Bae S.S."/>
            <person name="Jung J."/>
            <person name="Chung D."/>
            <person name="Baek K."/>
        </authorList>
    </citation>
    <scope>NUCLEOTIDE SEQUENCE [LARGE SCALE GENOMIC DNA]</scope>
    <source>
        <strain evidence="9 10">ST58-10</strain>
    </source>
</reference>
<dbReference type="STRING" id="1821621.A8C75_13105"/>
<feature type="domain" description="4Fe-4S ferredoxin-type" evidence="8">
    <location>
        <begin position="262"/>
        <end position="291"/>
    </location>
</feature>
<keyword evidence="1" id="KW-0813">Transport</keyword>
<keyword evidence="10" id="KW-1185">Reference proteome</keyword>
<sequence>MNQIPVKDITPKSSPSKTTVETYDLYAKREHIYVKFYKGLFRNLRMISGCIMLAAYFGFSWLQWDGHQAVLFDLPNRQFHVFGMTFWPQDFMLLSFLLIILSFVLFLVTAVAGRLWCGYACPQFVWTWFFIWAERITEGDRNQRMKRDKAPWTADKAARKTLKHLLWLLIAGATAIAFVGYFSPIRELVPSLLSWNLGPWETWWLGFFALATYGNAGWLREQVCIYMCPYARFQSVMFDPDTLVISYDEKRGEHRGKRKKGLDYKAEGLGDCIDCGNCVHVCPVGIDIRDGLQHECVACGACIDACDDVMDRMGYARGLVRYTTEHALEGKPTKLLRPRLIVYALLLGGMLAAFAYTIATRIPLEVDVLRDRGSLFTHTSDGKLENSYTLKLANKAQQDHRFEISVSGFDGLTLVTESQLNIAAGELTDVALRLQADPAALQRANYTIVFHVRSLDDPSINLDAESRFLGPAPRR</sequence>
<evidence type="ECO:0000313" key="10">
    <source>
        <dbReference type="Proteomes" id="UP000078070"/>
    </source>
</evidence>
<keyword evidence="4" id="KW-0249">Electron transport</keyword>
<dbReference type="Proteomes" id="UP000078070">
    <property type="component" value="Chromosome"/>
</dbReference>
<dbReference type="PANTHER" id="PTHR30176">
    <property type="entry name" value="FERREDOXIN-TYPE PROTEIN NAPH"/>
    <property type="match status" value="1"/>
</dbReference>
<evidence type="ECO:0000256" key="6">
    <source>
        <dbReference type="ARBA" id="ARBA00023014"/>
    </source>
</evidence>
<dbReference type="RefSeq" id="WP_067383084.1">
    <property type="nucleotide sequence ID" value="NZ_CP015839.1"/>
</dbReference>
<dbReference type="PANTHER" id="PTHR30176:SF3">
    <property type="entry name" value="FERREDOXIN-TYPE PROTEIN NAPH"/>
    <property type="match status" value="1"/>
</dbReference>
<feature type="transmembrane region" description="Helical" evidence="7">
    <location>
        <begin position="202"/>
        <end position="219"/>
    </location>
</feature>
<dbReference type="InterPro" id="IPR014116">
    <property type="entry name" value="Cyt_c_oxidase_cbb3_FixG"/>
</dbReference>
<dbReference type="Pfam" id="PF13746">
    <property type="entry name" value="Fer4_18"/>
    <property type="match status" value="1"/>
</dbReference>
<dbReference type="NCBIfam" id="TIGR02745">
    <property type="entry name" value="ccoG_rdxA_fixG"/>
    <property type="match status" value="1"/>
</dbReference>
<dbReference type="InterPro" id="IPR032879">
    <property type="entry name" value="FixG_C"/>
</dbReference>
<dbReference type="PROSITE" id="PS00198">
    <property type="entry name" value="4FE4S_FER_1"/>
    <property type="match status" value="1"/>
</dbReference>
<feature type="transmembrane region" description="Helical" evidence="7">
    <location>
        <begin position="44"/>
        <end position="64"/>
    </location>
</feature>
<dbReference type="InterPro" id="IPR013783">
    <property type="entry name" value="Ig-like_fold"/>
</dbReference>
<dbReference type="EMBL" id="CP015839">
    <property type="protein sequence ID" value="ANG63316.1"/>
    <property type="molecule type" value="Genomic_DNA"/>
</dbReference>
<keyword evidence="7" id="KW-0812">Transmembrane</keyword>
<dbReference type="GO" id="GO:0046872">
    <property type="term" value="F:metal ion binding"/>
    <property type="evidence" value="ECO:0007669"/>
    <property type="project" value="UniProtKB-KW"/>
</dbReference>
<dbReference type="KEGG" id="mars:A8C75_13105"/>
<keyword evidence="6" id="KW-0411">Iron-sulfur</keyword>
<evidence type="ECO:0000256" key="2">
    <source>
        <dbReference type="ARBA" id="ARBA00022485"/>
    </source>
</evidence>
<dbReference type="Gene3D" id="2.60.40.10">
    <property type="entry name" value="Immunoglobulins"/>
    <property type="match status" value="1"/>
</dbReference>
<evidence type="ECO:0000256" key="4">
    <source>
        <dbReference type="ARBA" id="ARBA00022982"/>
    </source>
</evidence>
<dbReference type="GO" id="GO:0005886">
    <property type="term" value="C:plasma membrane"/>
    <property type="evidence" value="ECO:0007669"/>
    <property type="project" value="TreeGrafter"/>
</dbReference>
<dbReference type="InterPro" id="IPR017896">
    <property type="entry name" value="4Fe4S_Fe-S-bd"/>
</dbReference>
<evidence type="ECO:0000256" key="1">
    <source>
        <dbReference type="ARBA" id="ARBA00022448"/>
    </source>
</evidence>
<keyword evidence="7" id="KW-1133">Transmembrane helix</keyword>
<dbReference type="Pfam" id="PF11614">
    <property type="entry name" value="FixG_C"/>
    <property type="match status" value="1"/>
</dbReference>
<gene>
    <name evidence="9" type="ORF">A8C75_13105</name>
</gene>
<organism evidence="9 10">
    <name type="scientific">Marinobacterium aestuarii</name>
    <dbReference type="NCBI Taxonomy" id="1821621"/>
    <lineage>
        <taxon>Bacteria</taxon>
        <taxon>Pseudomonadati</taxon>
        <taxon>Pseudomonadota</taxon>
        <taxon>Gammaproteobacteria</taxon>
        <taxon>Oceanospirillales</taxon>
        <taxon>Oceanospirillaceae</taxon>
        <taxon>Marinobacterium</taxon>
    </lineage>
</organism>
<keyword evidence="3" id="KW-0479">Metal-binding</keyword>
<dbReference type="Gene3D" id="1.10.1060.10">
    <property type="entry name" value="Alpha-helical ferredoxin"/>
    <property type="match status" value="1"/>
</dbReference>
<dbReference type="GO" id="GO:0051539">
    <property type="term" value="F:4 iron, 4 sulfur cluster binding"/>
    <property type="evidence" value="ECO:0007669"/>
    <property type="project" value="UniProtKB-KW"/>
</dbReference>
<dbReference type="FunFam" id="1.10.1060.10:FF:000015">
    <property type="entry name" value="Cytochrome c oxidase accessory protein CcoG"/>
    <property type="match status" value="1"/>
</dbReference>
<dbReference type="PROSITE" id="PS51379">
    <property type="entry name" value="4FE4S_FER_2"/>
    <property type="match status" value="1"/>
</dbReference>
<feature type="transmembrane region" description="Helical" evidence="7">
    <location>
        <begin position="165"/>
        <end position="182"/>
    </location>
</feature>
<keyword evidence="7" id="KW-0472">Membrane</keyword>
<feature type="transmembrane region" description="Helical" evidence="7">
    <location>
        <begin position="91"/>
        <end position="112"/>
    </location>
</feature>
<evidence type="ECO:0000313" key="9">
    <source>
        <dbReference type="EMBL" id="ANG63316.1"/>
    </source>
</evidence>
<dbReference type="OrthoDB" id="9811700at2"/>
<dbReference type="InterPro" id="IPR017900">
    <property type="entry name" value="4Fe4S_Fe_S_CS"/>
</dbReference>
<evidence type="ECO:0000259" key="8">
    <source>
        <dbReference type="PROSITE" id="PS51379"/>
    </source>
</evidence>
<keyword evidence="5" id="KW-0408">Iron</keyword>
<feature type="transmembrane region" description="Helical" evidence="7">
    <location>
        <begin position="340"/>
        <end position="359"/>
    </location>
</feature>
<keyword evidence="2" id="KW-0004">4Fe-4S</keyword>
<proteinExistence type="predicted"/>
<name>A0A1A9EZE2_9GAMM</name>
<dbReference type="InterPro" id="IPR051684">
    <property type="entry name" value="Electron_Trans/Redox"/>
</dbReference>
<evidence type="ECO:0000256" key="3">
    <source>
        <dbReference type="ARBA" id="ARBA00022723"/>
    </source>
</evidence>
<dbReference type="SUPFAM" id="SSF54862">
    <property type="entry name" value="4Fe-4S ferredoxins"/>
    <property type="match status" value="1"/>
</dbReference>
<reference evidence="10" key="1">
    <citation type="submission" date="2016-05" db="EMBL/GenBank/DDBJ databases">
        <authorList>
            <person name="Baek K."/>
            <person name="Yang S.-J."/>
        </authorList>
    </citation>
    <scope>NUCLEOTIDE SEQUENCE [LARGE SCALE GENOMIC DNA]</scope>
    <source>
        <strain evidence="10">ST58-10</strain>
    </source>
</reference>